<sequence length="107" mass="10519">MADQTITAEDIAALASKLDEMAAVLTDTEKALLLGIFKLAGQALSSHMSSVTGSGQQESGRLGAPASGVGSLSAGFKGAFQQLGAANLSVRTGLGAVASGVGIGVVW</sequence>
<organism evidence="1 2">
    <name type="scientific">Candidatus Rhodoblastus alkanivorans</name>
    <dbReference type="NCBI Taxonomy" id="2954117"/>
    <lineage>
        <taxon>Bacteria</taxon>
        <taxon>Pseudomonadati</taxon>
        <taxon>Pseudomonadota</taxon>
        <taxon>Alphaproteobacteria</taxon>
        <taxon>Hyphomicrobiales</taxon>
        <taxon>Rhodoblastaceae</taxon>
        <taxon>Rhodoblastus</taxon>
    </lineage>
</organism>
<dbReference type="RefSeq" id="WP_243065299.1">
    <property type="nucleotide sequence ID" value="NZ_JAIVFK010000008.1"/>
</dbReference>
<dbReference type="EMBL" id="JAIVFP010000001">
    <property type="protein sequence ID" value="MCI4681218.1"/>
    <property type="molecule type" value="Genomic_DNA"/>
</dbReference>
<protein>
    <recommendedName>
        <fullName evidence="3">Phage tail tape measure protein</fullName>
    </recommendedName>
</protein>
<gene>
    <name evidence="1" type="ORF">K2U94_00255</name>
</gene>
<dbReference type="Proteomes" id="UP001139104">
    <property type="component" value="Unassembled WGS sequence"/>
</dbReference>
<name>A0ABS9Z0Q8_9HYPH</name>
<proteinExistence type="predicted"/>
<evidence type="ECO:0008006" key="3">
    <source>
        <dbReference type="Google" id="ProtNLM"/>
    </source>
</evidence>
<comment type="caution">
    <text evidence="1">The sequence shown here is derived from an EMBL/GenBank/DDBJ whole genome shotgun (WGS) entry which is preliminary data.</text>
</comment>
<reference evidence="1" key="1">
    <citation type="journal article" date="2022" name="ISME J.">
        <title>Identification of active gaseous-alkane degraders at natural gas seeps.</title>
        <authorList>
            <person name="Farhan Ul Haque M."/>
            <person name="Hernandez M."/>
            <person name="Crombie A.T."/>
            <person name="Murrell J.C."/>
        </authorList>
    </citation>
    <scope>NUCLEOTIDE SEQUENCE</scope>
    <source>
        <strain evidence="1">PC2</strain>
    </source>
</reference>
<evidence type="ECO:0000313" key="1">
    <source>
        <dbReference type="EMBL" id="MCI4681218.1"/>
    </source>
</evidence>
<keyword evidence="2" id="KW-1185">Reference proteome</keyword>
<evidence type="ECO:0000313" key="2">
    <source>
        <dbReference type="Proteomes" id="UP001139104"/>
    </source>
</evidence>
<accession>A0ABS9Z0Q8</accession>